<protein>
    <submittedName>
        <fullName evidence="2">Uncharacterized protein</fullName>
    </submittedName>
</protein>
<feature type="region of interest" description="Disordered" evidence="1">
    <location>
        <begin position="1"/>
        <end position="73"/>
    </location>
</feature>
<dbReference type="OrthoDB" id="5243545at2759"/>
<feature type="region of interest" description="Disordered" evidence="1">
    <location>
        <begin position="105"/>
        <end position="124"/>
    </location>
</feature>
<gene>
    <name evidence="2" type="ORF">SAMD00023353_0702610</name>
</gene>
<proteinExistence type="predicted"/>
<dbReference type="Proteomes" id="UP000054516">
    <property type="component" value="Unassembled WGS sequence"/>
</dbReference>
<evidence type="ECO:0000313" key="3">
    <source>
        <dbReference type="Proteomes" id="UP000054516"/>
    </source>
</evidence>
<dbReference type="AlphaFoldDB" id="A0A1S7UM71"/>
<dbReference type="STRING" id="77044.A0A1S7UM71"/>
<name>A0A1S7UM71_ROSNE</name>
<sequence>MASSTKGKEKATASNTQLLTPESKKTSRTEGPRPPPDAPKDGQPNPPSTSSPLLPKSTGRPSVLGPPPFPELEAFPATVEASPATVPRPPKRPAEYALRMNHGWTVSDGTFDPIPQDKRRKRDVPYPSFVNHTYRSMSGLSSLQLSRDAPVSLCAMDIACDHLWKCMPAAARRYLHVAPPNGPALWSADDEVRNAMYKKMDDRVYQVPTGKGADGSEYRFYSELKKRPWIIWPLWVEDEWGSDYVTVIWHSRATAQQRSLFDKLVAYAIIDPRRSPDPDNDQRHPPIKGRQDRIEKRLLEFWGKAGFDVQNAKALDVLCSPMPLNEATSGERCFAAVKALIKQLIDWYTSGMKYDHNTTLKSMSQWVNPFQERIEMTGINAWILMAALDYNARISVEAILPNTRVEVSSNGRKKYLYPYDLAGPYDEPPIAPRDYFLPPTPKKPKYFGGLIKQ</sequence>
<feature type="compositionally biased region" description="Basic and acidic residues" evidence="1">
    <location>
        <begin position="1"/>
        <end position="11"/>
    </location>
</feature>
<accession>A0A1S7UM71</accession>
<dbReference type="OMA" id="WPLWVED"/>
<feature type="compositionally biased region" description="Basic and acidic residues" evidence="1">
    <location>
        <begin position="22"/>
        <end position="31"/>
    </location>
</feature>
<evidence type="ECO:0000313" key="2">
    <source>
        <dbReference type="EMBL" id="GAP84437.1"/>
    </source>
</evidence>
<reference evidence="2" key="1">
    <citation type="submission" date="2016-03" db="EMBL/GenBank/DDBJ databases">
        <title>Draft genome sequence of Rosellinia necatrix.</title>
        <authorList>
            <person name="Kanematsu S."/>
        </authorList>
    </citation>
    <scope>NUCLEOTIDE SEQUENCE [LARGE SCALE GENOMIC DNA]</scope>
    <source>
        <strain evidence="2">W97</strain>
    </source>
</reference>
<dbReference type="EMBL" id="DF977452">
    <property type="protein sequence ID" value="GAP84437.1"/>
    <property type="molecule type" value="Genomic_DNA"/>
</dbReference>
<organism evidence="2">
    <name type="scientific">Rosellinia necatrix</name>
    <name type="common">White root-rot fungus</name>
    <dbReference type="NCBI Taxonomy" id="77044"/>
    <lineage>
        <taxon>Eukaryota</taxon>
        <taxon>Fungi</taxon>
        <taxon>Dikarya</taxon>
        <taxon>Ascomycota</taxon>
        <taxon>Pezizomycotina</taxon>
        <taxon>Sordariomycetes</taxon>
        <taxon>Xylariomycetidae</taxon>
        <taxon>Xylariales</taxon>
        <taxon>Xylariaceae</taxon>
        <taxon>Rosellinia</taxon>
    </lineage>
</organism>
<evidence type="ECO:0000256" key="1">
    <source>
        <dbReference type="SAM" id="MobiDB-lite"/>
    </source>
</evidence>
<keyword evidence="3" id="KW-1185">Reference proteome</keyword>